<dbReference type="EC" id="3.4.24.75" evidence="2"/>
<feature type="domain" description="M23ase beta-sheet core" evidence="1">
    <location>
        <begin position="46"/>
        <end position="139"/>
    </location>
</feature>
<dbReference type="SUPFAM" id="SSF51261">
    <property type="entry name" value="Duplicated hybrid motif"/>
    <property type="match status" value="1"/>
</dbReference>
<dbReference type="EMBL" id="SJPJ01000001">
    <property type="protein sequence ID" value="TWT79536.1"/>
    <property type="molecule type" value="Genomic_DNA"/>
</dbReference>
<evidence type="ECO:0000259" key="1">
    <source>
        <dbReference type="Pfam" id="PF01551"/>
    </source>
</evidence>
<dbReference type="Gene3D" id="2.70.70.10">
    <property type="entry name" value="Glucose Permease (Domain IIA)"/>
    <property type="match status" value="1"/>
</dbReference>
<dbReference type="CDD" id="cd12797">
    <property type="entry name" value="M23_peptidase"/>
    <property type="match status" value="1"/>
</dbReference>
<dbReference type="InterPro" id="IPR011055">
    <property type="entry name" value="Dup_hybrid_motif"/>
</dbReference>
<proteinExistence type="predicted"/>
<dbReference type="Pfam" id="PF01551">
    <property type="entry name" value="Peptidase_M23"/>
    <property type="match status" value="1"/>
</dbReference>
<comment type="caution">
    <text evidence="2">The sequence shown here is derived from an EMBL/GenBank/DDBJ whole genome shotgun (WGS) entry which is preliminary data.</text>
</comment>
<accession>A0A5C5YXP1</accession>
<organism evidence="2 3">
    <name type="scientific">Novipirellula herctigrandis</name>
    <dbReference type="NCBI Taxonomy" id="2527986"/>
    <lineage>
        <taxon>Bacteria</taxon>
        <taxon>Pseudomonadati</taxon>
        <taxon>Planctomycetota</taxon>
        <taxon>Planctomycetia</taxon>
        <taxon>Pirellulales</taxon>
        <taxon>Pirellulaceae</taxon>
        <taxon>Novipirellula</taxon>
    </lineage>
</organism>
<dbReference type="GO" id="GO:0004222">
    <property type="term" value="F:metalloendopeptidase activity"/>
    <property type="evidence" value="ECO:0007669"/>
    <property type="project" value="TreeGrafter"/>
</dbReference>
<name>A0A5C5YXP1_9BACT</name>
<keyword evidence="2" id="KW-0378">Hydrolase</keyword>
<dbReference type="Proteomes" id="UP000315010">
    <property type="component" value="Unassembled WGS sequence"/>
</dbReference>
<evidence type="ECO:0000313" key="3">
    <source>
        <dbReference type="Proteomes" id="UP000315010"/>
    </source>
</evidence>
<keyword evidence="3" id="KW-1185">Reference proteome</keyword>
<dbReference type="RefSeq" id="WP_146394733.1">
    <property type="nucleotide sequence ID" value="NZ_SJPJ01000001.1"/>
</dbReference>
<reference evidence="2 3" key="1">
    <citation type="submission" date="2019-02" db="EMBL/GenBank/DDBJ databases">
        <title>Deep-cultivation of Planctomycetes and their phenomic and genomic characterization uncovers novel biology.</title>
        <authorList>
            <person name="Wiegand S."/>
            <person name="Jogler M."/>
            <person name="Boedeker C."/>
            <person name="Pinto D."/>
            <person name="Vollmers J."/>
            <person name="Rivas-Marin E."/>
            <person name="Kohn T."/>
            <person name="Peeters S.H."/>
            <person name="Heuer A."/>
            <person name="Rast P."/>
            <person name="Oberbeckmann S."/>
            <person name="Bunk B."/>
            <person name="Jeske O."/>
            <person name="Meyerdierks A."/>
            <person name="Storesund J.E."/>
            <person name="Kallscheuer N."/>
            <person name="Luecker S."/>
            <person name="Lage O.M."/>
            <person name="Pohl T."/>
            <person name="Merkel B.J."/>
            <person name="Hornburger P."/>
            <person name="Mueller R.-W."/>
            <person name="Bruemmer F."/>
            <person name="Labrenz M."/>
            <person name="Spormann A.M."/>
            <person name="Op Den Camp H."/>
            <person name="Overmann J."/>
            <person name="Amann R."/>
            <person name="Jetten M.S.M."/>
            <person name="Mascher T."/>
            <person name="Medema M.H."/>
            <person name="Devos D.P."/>
            <person name="Kaster A.-K."/>
            <person name="Ovreas L."/>
            <person name="Rohde M."/>
            <person name="Galperin M.Y."/>
            <person name="Jogler C."/>
        </authorList>
    </citation>
    <scope>NUCLEOTIDE SEQUENCE [LARGE SCALE GENOMIC DNA]</scope>
    <source>
        <strain evidence="2 3">CA13</strain>
    </source>
</reference>
<gene>
    <name evidence="2" type="ORF">CA13_09400</name>
</gene>
<dbReference type="PANTHER" id="PTHR21666">
    <property type="entry name" value="PEPTIDASE-RELATED"/>
    <property type="match status" value="1"/>
</dbReference>
<evidence type="ECO:0000313" key="2">
    <source>
        <dbReference type="EMBL" id="TWT79536.1"/>
    </source>
</evidence>
<dbReference type="PANTHER" id="PTHR21666:SF294">
    <property type="entry name" value="PEPTIDASE M23"/>
    <property type="match status" value="1"/>
</dbReference>
<protein>
    <submittedName>
        <fullName evidence="2">Glycyl-glycine endopeptidase ALE-1</fullName>
        <ecNumber evidence="2">3.4.24.75</ecNumber>
    </submittedName>
</protein>
<dbReference type="AlphaFoldDB" id="A0A5C5YXP1"/>
<dbReference type="InterPro" id="IPR016047">
    <property type="entry name" value="M23ase_b-sheet_dom"/>
</dbReference>
<dbReference type="InterPro" id="IPR050570">
    <property type="entry name" value="Cell_wall_metabolism_enzyme"/>
</dbReference>
<dbReference type="OrthoDB" id="5489603at2"/>
<sequence length="206" mass="22828">MLERCVNLALFRHDASHVYELPFEKDARYRCCQTYGGTRSHHGDSHFSVDFWMPIGSIICAARSGCVVRSLDANELPSDGCNSIRVCHDDFSVACYAHIRLNGALVSDGEWVDVGQPIALSGNTGCSGRPHLHFHVQTSYDKTRVPTLFRTSVGVLGMLIDNEFYSQTDVSVRPPNEESDNHRMQRRTGGLFSRLLASLSPVPADA</sequence>